<accession>A0A8H6LWI6</accession>
<organism evidence="1 2">
    <name type="scientific">Ephemerocybe angulata</name>
    <dbReference type="NCBI Taxonomy" id="980116"/>
    <lineage>
        <taxon>Eukaryota</taxon>
        <taxon>Fungi</taxon>
        <taxon>Dikarya</taxon>
        <taxon>Basidiomycota</taxon>
        <taxon>Agaricomycotina</taxon>
        <taxon>Agaricomycetes</taxon>
        <taxon>Agaricomycetidae</taxon>
        <taxon>Agaricales</taxon>
        <taxon>Agaricineae</taxon>
        <taxon>Psathyrellaceae</taxon>
        <taxon>Ephemerocybe</taxon>
    </lineage>
</organism>
<evidence type="ECO:0000313" key="2">
    <source>
        <dbReference type="Proteomes" id="UP000521943"/>
    </source>
</evidence>
<proteinExistence type="predicted"/>
<dbReference type="EMBL" id="JACGCI010000091">
    <property type="protein sequence ID" value="KAF6746538.1"/>
    <property type="molecule type" value="Genomic_DNA"/>
</dbReference>
<keyword evidence="2" id="KW-1185">Reference proteome</keyword>
<dbReference type="AlphaFoldDB" id="A0A8H6LWI6"/>
<protein>
    <submittedName>
        <fullName evidence="1">Uncharacterized protein</fullName>
    </submittedName>
</protein>
<sequence length="148" mass="16795">MSIVYIIRGHQVLVPMQETFLRLFNGLGASYERRFKQTSDPLDIVEAISLKQRAIQGTPDGHADLPQLLKNLGECIVLTLSELDNPRRTVEAGLSYFKAEATSRIGPPRIRLEAAVYWSRLLLKFRPLSSDVLRLRYDHSADISDDRS</sequence>
<gene>
    <name evidence="1" type="ORF">DFP72DRAFT_1152186</name>
</gene>
<reference evidence="1 2" key="1">
    <citation type="submission" date="2020-07" db="EMBL/GenBank/DDBJ databases">
        <title>Comparative genomics of pyrophilous fungi reveals a link between fire events and developmental genes.</title>
        <authorList>
            <consortium name="DOE Joint Genome Institute"/>
            <person name="Steindorff A.S."/>
            <person name="Carver A."/>
            <person name="Calhoun S."/>
            <person name="Stillman K."/>
            <person name="Liu H."/>
            <person name="Lipzen A."/>
            <person name="Pangilinan J."/>
            <person name="Labutti K."/>
            <person name="Bruns T.D."/>
            <person name="Grigoriev I.V."/>
        </authorList>
    </citation>
    <scope>NUCLEOTIDE SEQUENCE [LARGE SCALE GENOMIC DNA]</scope>
    <source>
        <strain evidence="1 2">CBS 144469</strain>
    </source>
</reference>
<dbReference type="OrthoDB" id="9991317at2759"/>
<comment type="caution">
    <text evidence="1">The sequence shown here is derived from an EMBL/GenBank/DDBJ whole genome shotgun (WGS) entry which is preliminary data.</text>
</comment>
<name>A0A8H6LWI6_9AGAR</name>
<dbReference type="Proteomes" id="UP000521943">
    <property type="component" value="Unassembled WGS sequence"/>
</dbReference>
<evidence type="ECO:0000313" key="1">
    <source>
        <dbReference type="EMBL" id="KAF6746538.1"/>
    </source>
</evidence>